<sequence>MNAAAAAAAPMVSWACADGDVCSPGLLSGTLAACAVTAALASAFMVRSTKVDDKVHDATAAVSQGAAALRPSGNADAAAPPTAHEYPSGYAGDPLRWSFLPSTGVLRANTPEPVRMVTDVCEMKCLAIHRPTHRPDLEASGKFPYSWHMKGRRRLWEIRVQLRLKELPKGQMFFGVEWSYQANTQTASNSLLRRVLERVCNAVVGKDFYQTWGEDPKQFGDDAEAPGVALPMWAFDTFLVSEPGSEPDLTTDISGLGVQRTAGMAQYAKAMRQMLSEMSTEKVYTFCVWGPSRMVDVIHGRFTLPGFRGNISSLVGPPPLYVVLYDLRAPGASSGGRRGDAADDAEEKRHLPSRKREYMRVALWSLLEPPPQEALERLGIPDDTAVEASIGREPSSVLRRKALEAVEGCSAWVTTCCTARITHKLAV</sequence>
<dbReference type="EMBL" id="HBGW01042391">
    <property type="protein sequence ID" value="CAD9567552.1"/>
    <property type="molecule type" value="Transcribed_RNA"/>
</dbReference>
<proteinExistence type="predicted"/>
<feature type="domain" description="Domain of unknown function at the cortex 1" evidence="1">
    <location>
        <begin position="105"/>
        <end position="326"/>
    </location>
</feature>
<evidence type="ECO:0000259" key="1">
    <source>
        <dbReference type="Pfam" id="PF08588"/>
    </source>
</evidence>
<accession>A0A6U9QIJ7</accession>
<name>A0A6U9QIJ7_9DINO</name>
<organism evidence="2">
    <name type="scientific">Zooxanthella nutricula</name>
    <dbReference type="NCBI Taxonomy" id="1333877"/>
    <lineage>
        <taxon>Eukaryota</taxon>
        <taxon>Sar</taxon>
        <taxon>Alveolata</taxon>
        <taxon>Dinophyceae</taxon>
        <taxon>Peridiniales</taxon>
        <taxon>Peridiniales incertae sedis</taxon>
        <taxon>Zooxanthella</taxon>
    </lineage>
</organism>
<dbReference type="InterPro" id="IPR013897">
    <property type="entry name" value="Duc1"/>
</dbReference>
<protein>
    <recommendedName>
        <fullName evidence="1">Domain of unknown function at the cortex 1 domain-containing protein</fullName>
    </recommendedName>
</protein>
<dbReference type="Pfam" id="PF08588">
    <property type="entry name" value="Duc1"/>
    <property type="match status" value="1"/>
</dbReference>
<reference evidence="2" key="1">
    <citation type="submission" date="2021-01" db="EMBL/GenBank/DDBJ databases">
        <authorList>
            <person name="Corre E."/>
            <person name="Pelletier E."/>
            <person name="Niang G."/>
            <person name="Scheremetjew M."/>
            <person name="Finn R."/>
            <person name="Kale V."/>
            <person name="Holt S."/>
            <person name="Cochrane G."/>
            <person name="Meng A."/>
            <person name="Brown T."/>
            <person name="Cohen L."/>
        </authorList>
    </citation>
    <scope>NUCLEOTIDE SEQUENCE</scope>
    <source>
        <strain evidence="2">RCC3387</strain>
    </source>
</reference>
<dbReference type="AlphaFoldDB" id="A0A6U9QIJ7"/>
<gene>
    <name evidence="2" type="ORF">BRAN1462_LOCUS26794</name>
</gene>
<evidence type="ECO:0000313" key="2">
    <source>
        <dbReference type="EMBL" id="CAD9567552.1"/>
    </source>
</evidence>